<dbReference type="STRING" id="1144750.SAMN05443431_11155"/>
<protein>
    <recommendedName>
        <fullName evidence="1">VOC domain-containing protein</fullName>
    </recommendedName>
</protein>
<feature type="domain" description="VOC" evidence="1">
    <location>
        <begin position="7"/>
        <end position="114"/>
    </location>
</feature>
<evidence type="ECO:0000313" key="2">
    <source>
        <dbReference type="EMBL" id="SFJ60895.1"/>
    </source>
</evidence>
<dbReference type="Proteomes" id="UP000199559">
    <property type="component" value="Unassembled WGS sequence"/>
</dbReference>
<name>A0A1I3SQA8_9FLAO</name>
<proteinExistence type="predicted"/>
<dbReference type="SUPFAM" id="SSF54593">
    <property type="entry name" value="Glyoxalase/Bleomycin resistance protein/Dihydroxybiphenyl dioxygenase"/>
    <property type="match status" value="1"/>
</dbReference>
<dbReference type="InterPro" id="IPR037523">
    <property type="entry name" value="VOC_core"/>
</dbReference>
<keyword evidence="3" id="KW-1185">Reference proteome</keyword>
<accession>A0A1I3SQA8</accession>
<sequence>MKPTNNHINYIEFKAHDLEAVKTFYNKAFGWQFTDYGANYVAFEASGIAGGFEKTEQAISNGALIVIYHDNLKQAKAKILEFGGTLSVDIFSFPSGSRFQFLDPSGNELSVWCHDK</sequence>
<dbReference type="InterPro" id="IPR052164">
    <property type="entry name" value="Anthracycline_SecMetBiosynth"/>
</dbReference>
<dbReference type="Pfam" id="PF00903">
    <property type="entry name" value="Glyoxalase"/>
    <property type="match status" value="1"/>
</dbReference>
<reference evidence="3" key="1">
    <citation type="submission" date="2016-10" db="EMBL/GenBank/DDBJ databases">
        <authorList>
            <person name="Varghese N."/>
            <person name="Submissions S."/>
        </authorList>
    </citation>
    <scope>NUCLEOTIDE SEQUENCE [LARGE SCALE GENOMIC DNA]</scope>
    <source>
        <strain evidence="3">DSM 28881</strain>
    </source>
</reference>
<evidence type="ECO:0000313" key="3">
    <source>
        <dbReference type="Proteomes" id="UP000199559"/>
    </source>
</evidence>
<dbReference type="EMBL" id="FORM01000011">
    <property type="protein sequence ID" value="SFJ60895.1"/>
    <property type="molecule type" value="Genomic_DNA"/>
</dbReference>
<dbReference type="RefSeq" id="WP_090842077.1">
    <property type="nucleotide sequence ID" value="NZ_FORM01000011.1"/>
</dbReference>
<dbReference type="InterPro" id="IPR029068">
    <property type="entry name" value="Glyas_Bleomycin-R_OHBP_Dase"/>
</dbReference>
<dbReference type="InterPro" id="IPR004360">
    <property type="entry name" value="Glyas_Fos-R_dOase_dom"/>
</dbReference>
<dbReference type="AlphaFoldDB" id="A0A1I3SQA8"/>
<evidence type="ECO:0000259" key="1">
    <source>
        <dbReference type="PROSITE" id="PS51819"/>
    </source>
</evidence>
<dbReference type="PROSITE" id="PS51819">
    <property type="entry name" value="VOC"/>
    <property type="match status" value="1"/>
</dbReference>
<gene>
    <name evidence="2" type="ORF">SAMN05443431_11155</name>
</gene>
<organism evidence="2 3">
    <name type="scientific">Olleya namhaensis</name>
    <dbReference type="NCBI Taxonomy" id="1144750"/>
    <lineage>
        <taxon>Bacteria</taxon>
        <taxon>Pseudomonadati</taxon>
        <taxon>Bacteroidota</taxon>
        <taxon>Flavobacteriia</taxon>
        <taxon>Flavobacteriales</taxon>
        <taxon>Flavobacteriaceae</taxon>
    </lineage>
</organism>
<dbReference type="Gene3D" id="3.10.180.10">
    <property type="entry name" value="2,3-Dihydroxybiphenyl 1,2-Dioxygenase, domain 1"/>
    <property type="match status" value="1"/>
</dbReference>
<dbReference type="PANTHER" id="PTHR33993:SF1">
    <property type="entry name" value="GLYOXALASE FAMILY PROTEIN"/>
    <property type="match status" value="1"/>
</dbReference>
<dbReference type="CDD" id="cd07247">
    <property type="entry name" value="SgaA_N_like"/>
    <property type="match status" value="1"/>
</dbReference>
<dbReference type="PANTHER" id="PTHR33993">
    <property type="entry name" value="GLYOXALASE-RELATED"/>
    <property type="match status" value="1"/>
</dbReference>